<feature type="domain" description="ABC transmembrane type-1" evidence="9">
    <location>
        <begin position="24"/>
        <end position="316"/>
    </location>
</feature>
<dbReference type="InterPro" id="IPR039421">
    <property type="entry name" value="Type_1_exporter"/>
</dbReference>
<dbReference type="Gene3D" id="1.20.1560.10">
    <property type="entry name" value="ABC transporter type 1, transmembrane domain"/>
    <property type="match status" value="1"/>
</dbReference>
<keyword evidence="3" id="KW-0547">Nucleotide-binding</keyword>
<feature type="transmembrane region" description="Helical" evidence="7">
    <location>
        <begin position="248"/>
        <end position="281"/>
    </location>
</feature>
<reference evidence="11" key="1">
    <citation type="journal article" date="2013" name="ISME J.">
        <title>A small predatory core genome in the divergent marine Bacteriovorax marinus SJ and the terrestrial Bdellovibrio bacteriovorus.</title>
        <authorList>
            <person name="Crossman L.C."/>
            <person name="Chen H."/>
            <person name="Cerdeno-Tarraga A.M."/>
            <person name="Brooks K."/>
            <person name="Quail M.A."/>
            <person name="Pineiro S.A."/>
            <person name="Hobley L."/>
            <person name="Sockett R.E."/>
            <person name="Bentley S.D."/>
            <person name="Parkhill J."/>
            <person name="Williams H.N."/>
            <person name="Stine O.C."/>
        </authorList>
    </citation>
    <scope>NUCLEOTIDE SEQUENCE [LARGE SCALE GENOMIC DNA]</scope>
    <source>
        <strain evidence="11">ATCC BAA-682 / DSM 15412 / SJ</strain>
    </source>
</reference>
<dbReference type="Gene3D" id="3.40.50.300">
    <property type="entry name" value="P-loop containing nucleotide triphosphate hydrolases"/>
    <property type="match status" value="1"/>
</dbReference>
<dbReference type="InterPro" id="IPR027417">
    <property type="entry name" value="P-loop_NTPase"/>
</dbReference>
<keyword evidence="4 10" id="KW-0067">ATP-binding</keyword>
<keyword evidence="5 7" id="KW-1133">Transmembrane helix</keyword>
<feature type="transmembrane region" description="Helical" evidence="7">
    <location>
        <begin position="68"/>
        <end position="90"/>
    </location>
</feature>
<protein>
    <submittedName>
        <fullName evidence="10">ABC transporter, ATP-binding/permease protein</fullName>
    </submittedName>
</protein>
<keyword evidence="11" id="KW-1185">Reference proteome</keyword>
<evidence type="ECO:0000256" key="6">
    <source>
        <dbReference type="ARBA" id="ARBA00023136"/>
    </source>
</evidence>
<dbReference type="SMART" id="SM00382">
    <property type="entry name" value="AAA"/>
    <property type="match status" value="1"/>
</dbReference>
<dbReference type="GO" id="GO:0005886">
    <property type="term" value="C:plasma membrane"/>
    <property type="evidence" value="ECO:0007669"/>
    <property type="project" value="UniProtKB-SubCell"/>
</dbReference>
<dbReference type="InterPro" id="IPR003593">
    <property type="entry name" value="AAA+_ATPase"/>
</dbReference>
<keyword evidence="2 7" id="KW-0812">Transmembrane</keyword>
<dbReference type="eggNOG" id="COG1132">
    <property type="taxonomic scope" value="Bacteria"/>
</dbReference>
<evidence type="ECO:0000256" key="5">
    <source>
        <dbReference type="ARBA" id="ARBA00022989"/>
    </source>
</evidence>
<dbReference type="PROSITE" id="PS50929">
    <property type="entry name" value="ABC_TM1F"/>
    <property type="match status" value="1"/>
</dbReference>
<dbReference type="KEGG" id="bmx:BMS_1923"/>
<dbReference type="SUPFAM" id="SSF52540">
    <property type="entry name" value="P-loop containing nucleoside triphosphate hydrolases"/>
    <property type="match status" value="1"/>
</dbReference>
<dbReference type="SUPFAM" id="SSF90123">
    <property type="entry name" value="ABC transporter transmembrane region"/>
    <property type="match status" value="1"/>
</dbReference>
<dbReference type="CDD" id="cd03228">
    <property type="entry name" value="ABCC_MRP_Like"/>
    <property type="match status" value="1"/>
</dbReference>
<evidence type="ECO:0000313" key="10">
    <source>
        <dbReference type="EMBL" id="CBW26739.1"/>
    </source>
</evidence>
<dbReference type="GO" id="GO:0005524">
    <property type="term" value="F:ATP binding"/>
    <property type="evidence" value="ECO:0007669"/>
    <property type="project" value="UniProtKB-KW"/>
</dbReference>
<name>E1X2H2_HALMS</name>
<dbReference type="InterPro" id="IPR036640">
    <property type="entry name" value="ABC1_TM_sf"/>
</dbReference>
<dbReference type="PANTHER" id="PTHR43394:SF1">
    <property type="entry name" value="ATP-BINDING CASSETTE SUB-FAMILY B MEMBER 10, MITOCHONDRIAL"/>
    <property type="match status" value="1"/>
</dbReference>
<evidence type="ECO:0000259" key="8">
    <source>
        <dbReference type="PROSITE" id="PS50893"/>
    </source>
</evidence>
<dbReference type="PATRIC" id="fig|862908.3.peg.1824"/>
<dbReference type="GO" id="GO:0015421">
    <property type="term" value="F:ABC-type oligopeptide transporter activity"/>
    <property type="evidence" value="ECO:0007669"/>
    <property type="project" value="TreeGrafter"/>
</dbReference>
<evidence type="ECO:0000259" key="9">
    <source>
        <dbReference type="PROSITE" id="PS50929"/>
    </source>
</evidence>
<dbReference type="Pfam" id="PF00664">
    <property type="entry name" value="ABC_membrane"/>
    <property type="match status" value="1"/>
</dbReference>
<evidence type="ECO:0000256" key="4">
    <source>
        <dbReference type="ARBA" id="ARBA00022840"/>
    </source>
</evidence>
<evidence type="ECO:0000256" key="7">
    <source>
        <dbReference type="SAM" id="Phobius"/>
    </source>
</evidence>
<dbReference type="InterPro" id="IPR017871">
    <property type="entry name" value="ABC_transporter-like_CS"/>
</dbReference>
<feature type="domain" description="ABC transporter" evidence="8">
    <location>
        <begin position="350"/>
        <end position="567"/>
    </location>
</feature>
<keyword evidence="6 7" id="KW-0472">Membrane</keyword>
<evidence type="ECO:0000313" key="11">
    <source>
        <dbReference type="Proteomes" id="UP000008963"/>
    </source>
</evidence>
<accession>E1X2H2</accession>
<sequence length="568" mass="64974">MNNSQSSSLNIWKSYLLNNKSVYFVGTLMVLLTNICQVLTTRIIGWIIDFFSGVSYPHFFSKASKIETFYFFFICMFACRVLITLGRMGWRVTLARQTHMASAMLRKRIWENARFFNKKDLVTDFSKGNLMNASNSDVNSSRFIFGFTLVGLVDVIFLGILTLVTMGMINLKMTLISVLSLSILPYFVKKLSSKEVQRYKDSQKALGDFNDLSTQVISTIRLQRLTQTGNYWEGKLIESATKFKNSRLLALFTSLNYIPMMGGASIISYGVLFVVGVGLVIDQQMTIGDFVSMQGLIFLLQDPLMEMGFIISDWKRGTTSLDRLNKIYKNKKEEFLFKKGDRISDSQYVLSAKNLSFRYYDSDKKTPLIENFNLNLLPGERLGITGDIGTGKSTLLKILSGLERNYEGRLFFQGKDYNNYEHGQLREFMSFVQQKPFLFADTIKKNIEMDRELSDDDVWYYLELAGLDKDVLDFPDKLNTPLGEWGINLSGGQRQRLTLARALSRRPKLLFLDDCLSAVDTVTEDLILNNLDRELSDTTLIWVAHRSSTLKYCNKVLNLSDKAEVIHE</sequence>
<comment type="subcellular location">
    <subcellularLocation>
        <location evidence="1">Cell membrane</location>
        <topology evidence="1">Multi-pass membrane protein</topology>
    </subcellularLocation>
</comment>
<dbReference type="GO" id="GO:0016887">
    <property type="term" value="F:ATP hydrolysis activity"/>
    <property type="evidence" value="ECO:0007669"/>
    <property type="project" value="InterPro"/>
</dbReference>
<dbReference type="OrthoDB" id="5578035at2"/>
<dbReference type="RefSeq" id="WP_014244520.1">
    <property type="nucleotide sequence ID" value="NC_016620.1"/>
</dbReference>
<dbReference type="InterPro" id="IPR003439">
    <property type="entry name" value="ABC_transporter-like_ATP-bd"/>
</dbReference>
<gene>
    <name evidence="10" type="ordered locus">BMS_1923</name>
</gene>
<dbReference type="PROSITE" id="PS50893">
    <property type="entry name" value="ABC_TRANSPORTER_2"/>
    <property type="match status" value="1"/>
</dbReference>
<dbReference type="Proteomes" id="UP000008963">
    <property type="component" value="Chromosome"/>
</dbReference>
<dbReference type="EMBL" id="FQ312005">
    <property type="protein sequence ID" value="CBW26739.1"/>
    <property type="molecule type" value="Genomic_DNA"/>
</dbReference>
<evidence type="ECO:0000256" key="2">
    <source>
        <dbReference type="ARBA" id="ARBA00022692"/>
    </source>
</evidence>
<dbReference type="InterPro" id="IPR011527">
    <property type="entry name" value="ABC1_TM_dom"/>
</dbReference>
<proteinExistence type="predicted"/>
<evidence type="ECO:0000256" key="1">
    <source>
        <dbReference type="ARBA" id="ARBA00004651"/>
    </source>
</evidence>
<dbReference type="HOGENOM" id="CLU_000604_84_6_7"/>
<feature type="transmembrane region" description="Helical" evidence="7">
    <location>
        <begin position="143"/>
        <end position="163"/>
    </location>
</feature>
<dbReference type="Pfam" id="PF00005">
    <property type="entry name" value="ABC_tran"/>
    <property type="match status" value="1"/>
</dbReference>
<dbReference type="PANTHER" id="PTHR43394">
    <property type="entry name" value="ATP-DEPENDENT PERMEASE MDL1, MITOCHONDRIAL"/>
    <property type="match status" value="1"/>
</dbReference>
<dbReference type="AlphaFoldDB" id="E1X2H2"/>
<organism evidence="10 11">
    <name type="scientific">Halobacteriovorax marinus (strain ATCC BAA-682 / DSM 15412 / SJ)</name>
    <name type="common">Bacteriovorax marinus</name>
    <dbReference type="NCBI Taxonomy" id="862908"/>
    <lineage>
        <taxon>Bacteria</taxon>
        <taxon>Pseudomonadati</taxon>
        <taxon>Bdellovibrionota</taxon>
        <taxon>Bacteriovoracia</taxon>
        <taxon>Bacteriovoracales</taxon>
        <taxon>Halobacteriovoraceae</taxon>
        <taxon>Halobacteriovorax</taxon>
    </lineage>
</organism>
<evidence type="ECO:0000256" key="3">
    <source>
        <dbReference type="ARBA" id="ARBA00022741"/>
    </source>
</evidence>
<dbReference type="STRING" id="862908.BMS_1923"/>
<feature type="transmembrane region" description="Helical" evidence="7">
    <location>
        <begin position="21"/>
        <end position="48"/>
    </location>
</feature>
<dbReference type="PROSITE" id="PS00211">
    <property type="entry name" value="ABC_TRANSPORTER_1"/>
    <property type="match status" value="1"/>
</dbReference>